<evidence type="ECO:0000313" key="10">
    <source>
        <dbReference type="Proteomes" id="UP000190166"/>
    </source>
</evidence>
<evidence type="ECO:0000256" key="2">
    <source>
        <dbReference type="ARBA" id="ARBA00007613"/>
    </source>
</evidence>
<organism evidence="9 10">
    <name type="scientific">Chitinophaga ginsengisegetis</name>
    <dbReference type="NCBI Taxonomy" id="393003"/>
    <lineage>
        <taxon>Bacteria</taxon>
        <taxon>Pseudomonadati</taxon>
        <taxon>Bacteroidota</taxon>
        <taxon>Chitinophagia</taxon>
        <taxon>Chitinophagales</taxon>
        <taxon>Chitinophagaceae</taxon>
        <taxon>Chitinophaga</taxon>
    </lineage>
</organism>
<accession>A0A1T5P9Y0</accession>
<evidence type="ECO:0000256" key="3">
    <source>
        <dbReference type="ARBA" id="ARBA00022448"/>
    </source>
</evidence>
<dbReference type="STRING" id="393003.SAMN05660461_5444"/>
<proteinExistence type="inferred from homology"/>
<evidence type="ECO:0000256" key="6">
    <source>
        <dbReference type="ARBA" id="ARBA00023136"/>
    </source>
</evidence>
<dbReference type="EMBL" id="FUZZ01000005">
    <property type="protein sequence ID" value="SKD09555.1"/>
    <property type="molecule type" value="Genomic_DNA"/>
</dbReference>
<keyword evidence="10" id="KW-1185">Reference proteome</keyword>
<reference evidence="9 10" key="1">
    <citation type="submission" date="2017-02" db="EMBL/GenBank/DDBJ databases">
        <authorList>
            <person name="Peterson S.W."/>
        </authorList>
    </citation>
    <scope>NUCLEOTIDE SEQUENCE [LARGE SCALE GENOMIC DNA]</scope>
    <source>
        <strain evidence="9 10">DSM 18108</strain>
    </source>
</reference>
<feature type="signal peptide" evidence="8">
    <location>
        <begin position="1"/>
        <end position="21"/>
    </location>
</feature>
<dbReference type="AlphaFoldDB" id="A0A1T5P9Y0"/>
<evidence type="ECO:0000256" key="4">
    <source>
        <dbReference type="ARBA" id="ARBA00022452"/>
    </source>
</evidence>
<evidence type="ECO:0000256" key="5">
    <source>
        <dbReference type="ARBA" id="ARBA00022692"/>
    </source>
</evidence>
<feature type="chain" id="PRO_5012527251" evidence="8">
    <location>
        <begin position="22"/>
        <end position="437"/>
    </location>
</feature>
<gene>
    <name evidence="9" type="ORF">SAMN05660461_5444</name>
</gene>
<dbReference type="GO" id="GO:1990281">
    <property type="term" value="C:efflux pump complex"/>
    <property type="evidence" value="ECO:0007669"/>
    <property type="project" value="TreeGrafter"/>
</dbReference>
<keyword evidence="5" id="KW-0812">Transmembrane</keyword>
<dbReference type="Proteomes" id="UP000190166">
    <property type="component" value="Unassembled WGS sequence"/>
</dbReference>
<evidence type="ECO:0000256" key="7">
    <source>
        <dbReference type="ARBA" id="ARBA00023237"/>
    </source>
</evidence>
<comment type="subcellular location">
    <subcellularLocation>
        <location evidence="1">Cell outer membrane</location>
    </subcellularLocation>
</comment>
<dbReference type="SUPFAM" id="SSF56954">
    <property type="entry name" value="Outer membrane efflux proteins (OEP)"/>
    <property type="match status" value="1"/>
</dbReference>
<sequence length="437" mass="49544">MKRLFLIILCCIPAGVGAQNAAPLKLSLQQALDMGLANRYDMQANKYNITIADNALKKSRQEWLPDIHAEGNVRYNTQLQATFVPPGFGGLDKAELLALGAKNATILGIELDQPILQPTLHTDIKIARNNLALQQEKNRADEINIKVQIATAYYNVLLKDLQQTIAVRDEQRFHEYYTLAAGKYKQGALIETDYLRAQLDYDNAKITTTTARQNYVLAVNGLKYQLNMPGSGDITLTDTLGGGTAAVPLSSENYQNRTEIKQLKLQQQDDQLQLRKARQYSIPTVSVMANYSQQYLYNDFKYTQGEWWSPFSYAALKISVPISGNIKNQHQIKNYQLKTQQTTAQLQQKTADVRYDVLQAGTELNNALLNMQTTRKNYDLSEKIYRQQQQEFAVGSFAYNNLLETERSISTAEQQYIKAQYDYLMAQINYNKATGAW</sequence>
<keyword evidence="8" id="KW-0732">Signal</keyword>
<dbReference type="GO" id="GO:0009279">
    <property type="term" value="C:cell outer membrane"/>
    <property type="evidence" value="ECO:0007669"/>
    <property type="project" value="UniProtKB-SubCell"/>
</dbReference>
<protein>
    <submittedName>
        <fullName evidence="9">Outer membrane protein TolC</fullName>
    </submittedName>
</protein>
<keyword evidence="7" id="KW-0998">Cell outer membrane</keyword>
<name>A0A1T5P9Y0_9BACT</name>
<dbReference type="PANTHER" id="PTHR30026">
    <property type="entry name" value="OUTER MEMBRANE PROTEIN TOLC"/>
    <property type="match status" value="1"/>
</dbReference>
<dbReference type="RefSeq" id="WP_159454448.1">
    <property type="nucleotide sequence ID" value="NZ_FUZZ01000005.1"/>
</dbReference>
<keyword evidence="6" id="KW-0472">Membrane</keyword>
<keyword evidence="4" id="KW-1134">Transmembrane beta strand</keyword>
<comment type="similarity">
    <text evidence="2">Belongs to the outer membrane factor (OMF) (TC 1.B.17) family.</text>
</comment>
<keyword evidence="3" id="KW-0813">Transport</keyword>
<dbReference type="PANTHER" id="PTHR30026:SF20">
    <property type="entry name" value="OUTER MEMBRANE PROTEIN TOLC"/>
    <property type="match status" value="1"/>
</dbReference>
<evidence type="ECO:0000256" key="8">
    <source>
        <dbReference type="SAM" id="SignalP"/>
    </source>
</evidence>
<evidence type="ECO:0000313" key="9">
    <source>
        <dbReference type="EMBL" id="SKD09555.1"/>
    </source>
</evidence>
<evidence type="ECO:0000256" key="1">
    <source>
        <dbReference type="ARBA" id="ARBA00004442"/>
    </source>
</evidence>
<dbReference type="Gene3D" id="1.20.1600.10">
    <property type="entry name" value="Outer membrane efflux proteins (OEP)"/>
    <property type="match status" value="1"/>
</dbReference>
<dbReference type="InterPro" id="IPR051906">
    <property type="entry name" value="TolC-like"/>
</dbReference>
<dbReference type="GO" id="GO:0015288">
    <property type="term" value="F:porin activity"/>
    <property type="evidence" value="ECO:0007669"/>
    <property type="project" value="TreeGrafter"/>
</dbReference>
<dbReference type="InterPro" id="IPR003423">
    <property type="entry name" value="OMP_efflux"/>
</dbReference>
<dbReference type="GO" id="GO:0015562">
    <property type="term" value="F:efflux transmembrane transporter activity"/>
    <property type="evidence" value="ECO:0007669"/>
    <property type="project" value="InterPro"/>
</dbReference>
<dbReference type="Pfam" id="PF02321">
    <property type="entry name" value="OEP"/>
    <property type="match status" value="2"/>
</dbReference>